<gene>
    <name evidence="4" type="ORF">CGXH109_LOCUS1759</name>
</gene>
<dbReference type="InterPro" id="IPR016166">
    <property type="entry name" value="FAD-bd_PCMH"/>
</dbReference>
<organism evidence="4 5">
    <name type="scientific">Colletotrichum noveboracense</name>
    <dbReference type="NCBI Taxonomy" id="2664923"/>
    <lineage>
        <taxon>Eukaryota</taxon>
        <taxon>Fungi</taxon>
        <taxon>Dikarya</taxon>
        <taxon>Ascomycota</taxon>
        <taxon>Pezizomycotina</taxon>
        <taxon>Sordariomycetes</taxon>
        <taxon>Hypocreomycetidae</taxon>
        <taxon>Glomerellales</taxon>
        <taxon>Glomerellaceae</taxon>
        <taxon>Colletotrichum</taxon>
        <taxon>Colletotrichum gloeosporioides species complex</taxon>
    </lineage>
</organism>
<dbReference type="Pfam" id="PF01565">
    <property type="entry name" value="FAD_binding_4"/>
    <property type="match status" value="1"/>
</dbReference>
<dbReference type="PROSITE" id="PS51387">
    <property type="entry name" value="FAD_PCMH"/>
    <property type="match status" value="1"/>
</dbReference>
<dbReference type="Gene3D" id="3.30.465.10">
    <property type="match status" value="2"/>
</dbReference>
<evidence type="ECO:0000256" key="1">
    <source>
        <dbReference type="ARBA" id="ARBA00005466"/>
    </source>
</evidence>
<protein>
    <recommendedName>
        <fullName evidence="3">FAD-binding PCMH-type domain-containing protein</fullName>
    </recommendedName>
</protein>
<feature type="non-terminal residue" evidence="4">
    <location>
        <position position="671"/>
    </location>
</feature>
<keyword evidence="5" id="KW-1185">Reference proteome</keyword>
<reference evidence="4" key="1">
    <citation type="submission" date="2022-08" db="EMBL/GenBank/DDBJ databases">
        <authorList>
            <person name="Giroux E."/>
            <person name="Giroux E."/>
        </authorList>
    </citation>
    <scope>NUCLEOTIDE SEQUENCE</scope>
    <source>
        <strain evidence="4">H1091258</strain>
    </source>
</reference>
<sequence length="671" mass="72232">QCQRLASLPLCRSYVLRRLNLQTMVLQDPTASTCSYLIAISNDKIAPAAEVIAANAAASGVEYLDFETSQLTDKVLANLTSYDIGDASVFDFGDEDDVTGKRAARSCKVFPGDSAWPSSATWSVFGLLTGSALLDSVPSAAVCYKDWPQYDEAKCAEVTAQWASPSYQASEPTGLDFPLYEGVSCLPPSLTRSNATCTQGGHPSYVLNATNVAQIQLAVNFARNLNLRLIVKNKGHDFSGKSAGAGALSVWTHHLQGIQYLGASFKHGTSGYQGPAFKIGSGVTMLDYYDAADKQGLQVVGGIARTIGVGGGYVAGGGNGPLISSYGAGADQVLSMEVVLPNGRFVSVDENNYPDLFFALRGGGGSTWGIVTSLVIRAYPKTPITSLSYSFNTGGNVSMEAFWSGVDAVFAVFPEYADAGMFSYWSLVCTNETDCAFSMLPQLGIDMDAAKLKSVSAPLFGNLSALHIPVSDIKYTEFNGVRDAVLSTWTVDGEFVGVWNFHTASRLFPRSNWEDPVKLPAQTKALRQTAEDGGRVMGYNIKTGVNPSLNQTNAVNPAFRETLAFVMLGAAWDLEATPEEIATASKKLVEQLQPWRDASPGAGTYLNEADINEPDLQQAYYGSNYDYLYQLKQKYDPWGVLYAATAVGAEDWYITDQIAYYPTQNGRLCPK</sequence>
<dbReference type="Proteomes" id="UP001152533">
    <property type="component" value="Unassembled WGS sequence"/>
</dbReference>
<dbReference type="PANTHER" id="PTHR13878">
    <property type="entry name" value="GULONOLACTONE OXIDASE"/>
    <property type="match status" value="1"/>
</dbReference>
<dbReference type="GO" id="GO:0016491">
    <property type="term" value="F:oxidoreductase activity"/>
    <property type="evidence" value="ECO:0007669"/>
    <property type="project" value="UniProtKB-KW"/>
</dbReference>
<dbReference type="EMBL" id="CAMGZC010000006">
    <property type="protein sequence ID" value="CAI0641181.1"/>
    <property type="molecule type" value="Genomic_DNA"/>
</dbReference>
<evidence type="ECO:0000313" key="5">
    <source>
        <dbReference type="Proteomes" id="UP001152533"/>
    </source>
</evidence>
<evidence type="ECO:0000256" key="2">
    <source>
        <dbReference type="ARBA" id="ARBA00023002"/>
    </source>
</evidence>
<dbReference type="InterPro" id="IPR036318">
    <property type="entry name" value="FAD-bd_PCMH-like_sf"/>
</dbReference>
<proteinExistence type="inferred from homology"/>
<dbReference type="Pfam" id="PF08031">
    <property type="entry name" value="BBE"/>
    <property type="match status" value="1"/>
</dbReference>
<dbReference type="InterPro" id="IPR050432">
    <property type="entry name" value="FAD-linked_Oxidoreductases_BP"/>
</dbReference>
<dbReference type="SUPFAM" id="SSF56176">
    <property type="entry name" value="FAD-binding/transporter-associated domain-like"/>
    <property type="match status" value="1"/>
</dbReference>
<comment type="caution">
    <text evidence="4">The sequence shown here is derived from an EMBL/GenBank/DDBJ whole genome shotgun (WGS) entry which is preliminary data.</text>
</comment>
<dbReference type="InterPro" id="IPR016169">
    <property type="entry name" value="FAD-bd_PCMH_sub2"/>
</dbReference>
<feature type="domain" description="FAD-binding PCMH-type" evidence="3">
    <location>
        <begin position="199"/>
        <end position="381"/>
    </location>
</feature>
<evidence type="ECO:0000259" key="3">
    <source>
        <dbReference type="PROSITE" id="PS51387"/>
    </source>
</evidence>
<comment type="similarity">
    <text evidence="1">Belongs to the oxygen-dependent FAD-linked oxidoreductase family.</text>
</comment>
<accession>A0A9W4RH90</accession>
<dbReference type="PANTHER" id="PTHR13878:SF91">
    <property type="entry name" value="FAD BINDING DOMAIN PROTEIN (AFU_ORTHOLOGUE AFUA_6G12070)-RELATED"/>
    <property type="match status" value="1"/>
</dbReference>
<dbReference type="InterPro" id="IPR006094">
    <property type="entry name" value="Oxid_FAD_bind_N"/>
</dbReference>
<keyword evidence="2" id="KW-0560">Oxidoreductase</keyword>
<evidence type="ECO:0000313" key="4">
    <source>
        <dbReference type="EMBL" id="CAI0641181.1"/>
    </source>
</evidence>
<dbReference type="InterPro" id="IPR012951">
    <property type="entry name" value="BBE"/>
</dbReference>
<dbReference type="GO" id="GO:0071949">
    <property type="term" value="F:FAD binding"/>
    <property type="evidence" value="ECO:0007669"/>
    <property type="project" value="InterPro"/>
</dbReference>
<name>A0A9W4RH90_9PEZI</name>
<dbReference type="AlphaFoldDB" id="A0A9W4RH90"/>